<dbReference type="STRING" id="144197.ENSSPAP00000015030"/>
<dbReference type="InterPro" id="IPR002048">
    <property type="entry name" value="EF_hand_dom"/>
</dbReference>
<keyword evidence="1" id="KW-0677">Repeat</keyword>
<evidence type="ECO:0000256" key="2">
    <source>
        <dbReference type="SAM" id="Coils"/>
    </source>
</evidence>
<evidence type="ECO:0000313" key="5">
    <source>
        <dbReference type="Ensembl" id="ENSSPAP00000015030.1"/>
    </source>
</evidence>
<dbReference type="InterPro" id="IPR011992">
    <property type="entry name" value="EF-hand-dom_pair"/>
</dbReference>
<feature type="compositionally biased region" description="Low complexity" evidence="3">
    <location>
        <begin position="19"/>
        <end position="46"/>
    </location>
</feature>
<protein>
    <submittedName>
        <fullName evidence="5">Calcium release activated channel regulator 2B</fullName>
    </submittedName>
</protein>
<dbReference type="Gene3D" id="1.10.238.10">
    <property type="entry name" value="EF-hand"/>
    <property type="match status" value="1"/>
</dbReference>
<accession>A0A3B5A301</accession>
<dbReference type="InterPro" id="IPR051111">
    <property type="entry name" value="Ca-binding_regulatory"/>
</dbReference>
<feature type="region of interest" description="Disordered" evidence="3">
    <location>
        <begin position="1"/>
        <end position="58"/>
    </location>
</feature>
<dbReference type="GO" id="GO:0032588">
    <property type="term" value="C:trans-Golgi network membrane"/>
    <property type="evidence" value="ECO:0007669"/>
    <property type="project" value="TreeGrafter"/>
</dbReference>
<feature type="domain" description="EF-hand" evidence="4">
    <location>
        <begin position="93"/>
        <end position="128"/>
    </location>
</feature>
<dbReference type="Pfam" id="PF13499">
    <property type="entry name" value="EF-hand_7"/>
    <property type="match status" value="1"/>
</dbReference>
<reference evidence="5" key="1">
    <citation type="submission" date="2023-09" db="UniProtKB">
        <authorList>
            <consortium name="Ensembl"/>
        </authorList>
    </citation>
    <scope>IDENTIFICATION</scope>
</reference>
<dbReference type="SMART" id="SM00054">
    <property type="entry name" value="EFh"/>
    <property type="match status" value="2"/>
</dbReference>
<dbReference type="PANTHER" id="PTHR46311:SF3">
    <property type="entry name" value="CALCIUM-BINDING PROTEIN 8"/>
    <property type="match status" value="1"/>
</dbReference>
<dbReference type="GeneTree" id="ENSGT00440000033504"/>
<feature type="coiled-coil region" evidence="2">
    <location>
        <begin position="236"/>
        <end position="355"/>
    </location>
</feature>
<evidence type="ECO:0000256" key="1">
    <source>
        <dbReference type="ARBA" id="ARBA00022737"/>
    </source>
</evidence>
<evidence type="ECO:0000256" key="3">
    <source>
        <dbReference type="SAM" id="MobiDB-lite"/>
    </source>
</evidence>
<evidence type="ECO:0000259" key="4">
    <source>
        <dbReference type="PROSITE" id="PS50222"/>
    </source>
</evidence>
<dbReference type="Ensembl" id="ENSSPAT00000015278.1">
    <property type="protein sequence ID" value="ENSSPAP00000015030.1"/>
    <property type="gene ID" value="ENSSPAG00000011328.1"/>
</dbReference>
<dbReference type="PROSITE" id="PS50222">
    <property type="entry name" value="EF_HAND_2"/>
    <property type="match status" value="1"/>
</dbReference>
<dbReference type="PANTHER" id="PTHR46311">
    <property type="entry name" value="CALCIUM-BINDING PROTEIN 8-RELATED"/>
    <property type="match status" value="1"/>
</dbReference>
<dbReference type="SUPFAM" id="SSF47473">
    <property type="entry name" value="EF-hand"/>
    <property type="match status" value="1"/>
</dbReference>
<name>A0A3B5A301_9TELE</name>
<sequence>MSKWLDDGEVLVGQGSGQAVPVSPRVRSLPPGSPRPGRGRSPLASPRSKEAVPLSPPKETMGKAKELFVLCDKEGKGFITKRDMQSLQGELPLSPEQLETVFDSLDRESNGFLTPAEFKAGLGELLGLEETTELITFVNILMELSADKLFKDQQELRSLWCDLQRDRPELLSVLEGVLVQAVSHLQDAIRERDSMEQALRRRESEHDQVVRSIYEEMETQIKEEREKHVQRGQKVEEELRMREQELENTLSKQKELETRIQQLSSEQGNVKEQNEQLRRLNIQLHEQVESSREQLQVALRKLNMMQNTFCLASCRNVIKVSRNMKKEKESLLRQLEILRDMNQRLRDEKDAQQSQKRVSHRHSVLPNLPLTHYLRQDLCTPRTQHGYPP</sequence>
<dbReference type="AlphaFoldDB" id="A0A3B5A301"/>
<proteinExistence type="predicted"/>
<organism evidence="5">
    <name type="scientific">Stegastes partitus</name>
    <name type="common">bicolor damselfish</name>
    <dbReference type="NCBI Taxonomy" id="144197"/>
    <lineage>
        <taxon>Eukaryota</taxon>
        <taxon>Metazoa</taxon>
        <taxon>Chordata</taxon>
        <taxon>Craniata</taxon>
        <taxon>Vertebrata</taxon>
        <taxon>Euteleostomi</taxon>
        <taxon>Actinopterygii</taxon>
        <taxon>Neopterygii</taxon>
        <taxon>Teleostei</taxon>
        <taxon>Neoteleostei</taxon>
        <taxon>Acanthomorphata</taxon>
        <taxon>Ovalentaria</taxon>
        <taxon>Pomacentridae</taxon>
        <taxon>Stegastes</taxon>
    </lineage>
</organism>
<keyword evidence="2" id="KW-0175">Coiled coil</keyword>
<dbReference type="GO" id="GO:0005509">
    <property type="term" value="F:calcium ion binding"/>
    <property type="evidence" value="ECO:0007669"/>
    <property type="project" value="InterPro"/>
</dbReference>